<dbReference type="PANTHER" id="PTHR21600">
    <property type="entry name" value="MITOCHONDRIAL RNA PSEUDOURIDINE SYNTHASE"/>
    <property type="match status" value="1"/>
</dbReference>
<dbReference type="CDD" id="cd02563">
    <property type="entry name" value="PseudoU_synth_TruC"/>
    <property type="match status" value="1"/>
</dbReference>
<comment type="function">
    <text evidence="4">Responsible for synthesis of pseudouridine from uracil-65 in transfer RNAs.</text>
</comment>
<evidence type="ECO:0000256" key="4">
    <source>
        <dbReference type="ARBA" id="ARBA00037670"/>
    </source>
</evidence>
<reference evidence="11 12" key="1">
    <citation type="submission" date="2014-08" db="EMBL/GenBank/DDBJ databases">
        <title>Genomic and Phenotypic Diversity of Colwellia psychrerythraea strains from Disparate Marine Basins.</title>
        <authorList>
            <person name="Techtmann S.M."/>
            <person name="Stelling S.C."/>
            <person name="Utturkar S.M."/>
            <person name="Alshibli N."/>
            <person name="Harris A."/>
            <person name="Brown S.D."/>
            <person name="Hazen T.C."/>
        </authorList>
    </citation>
    <scope>NUCLEOTIDE SEQUENCE [LARGE SCALE GENOMIC DNA]</scope>
    <source>
        <strain evidence="11 12">GAB14E</strain>
    </source>
</reference>
<accession>A0A099L1C3</accession>
<dbReference type="GO" id="GO:0000455">
    <property type="term" value="P:enzyme-directed rRNA pseudouridine synthesis"/>
    <property type="evidence" value="ECO:0007669"/>
    <property type="project" value="TreeGrafter"/>
</dbReference>
<dbReference type="PANTHER" id="PTHR21600:SF56">
    <property type="entry name" value="TRNA PSEUDOURIDINE SYNTHASE C"/>
    <property type="match status" value="1"/>
</dbReference>
<dbReference type="PROSITE" id="PS01129">
    <property type="entry name" value="PSI_RLU"/>
    <property type="match status" value="1"/>
</dbReference>
<dbReference type="PATRIC" id="fig|28229.3.peg.1128"/>
<proteinExistence type="predicted"/>
<feature type="domain" description="Pseudouridine synthase RsuA/RluA-like" evidence="10">
    <location>
        <begin position="35"/>
        <end position="105"/>
    </location>
</feature>
<evidence type="ECO:0000313" key="11">
    <source>
        <dbReference type="EMBL" id="KGJ96245.1"/>
    </source>
</evidence>
<dbReference type="SUPFAM" id="SSF55120">
    <property type="entry name" value="Pseudouridine synthase"/>
    <property type="match status" value="1"/>
</dbReference>
<evidence type="ECO:0000256" key="3">
    <source>
        <dbReference type="ARBA" id="ARBA00036607"/>
    </source>
</evidence>
<dbReference type="AlphaFoldDB" id="A0A099L1C3"/>
<evidence type="ECO:0000259" key="10">
    <source>
        <dbReference type="Pfam" id="PF00849"/>
    </source>
</evidence>
<evidence type="ECO:0000256" key="5">
    <source>
        <dbReference type="ARBA" id="ARBA00038943"/>
    </source>
</evidence>
<evidence type="ECO:0000256" key="1">
    <source>
        <dbReference type="ARBA" id="ARBA00022694"/>
    </source>
</evidence>
<dbReference type="InterPro" id="IPR006145">
    <property type="entry name" value="PsdUridine_synth_RsuA/RluA"/>
</dbReference>
<keyword evidence="1" id="KW-0819">tRNA processing</keyword>
<dbReference type="InterPro" id="IPR020103">
    <property type="entry name" value="PsdUridine_synth_cat_dom_sf"/>
</dbReference>
<dbReference type="Proteomes" id="UP000029868">
    <property type="component" value="Unassembled WGS sequence"/>
</dbReference>
<comment type="catalytic activity">
    <reaction evidence="3">
        <text>uridine(65) in tRNA = pseudouridine(65) in tRNA</text>
        <dbReference type="Rhea" id="RHEA:42536"/>
        <dbReference type="Rhea" id="RHEA-COMP:10103"/>
        <dbReference type="Rhea" id="RHEA-COMP:10104"/>
        <dbReference type="ChEBI" id="CHEBI:65314"/>
        <dbReference type="ChEBI" id="CHEBI:65315"/>
        <dbReference type="EC" id="5.4.99.26"/>
    </reaction>
</comment>
<sequence length="304" mass="34817">MTEINPLDVTERSTGNQNEELAKPVLTILYHDEYMVAVDKPAGLFVHRSFMDRDEIYFALQLVRDQIGQYVYPVHRLDRPTSGVLLFALTKEAARMLSEAFANKSSQAALKPKNKTELDFEVQQQVEAPKAIDDVDANVDGSDLAMKKTYYALVRGHLKESTGFIDHSLKEKLDKLGDKNVSRDKPAQGAQSYYKVQRQASLPIKVGKFDSVRYSLVEVQPVTGRRHQIRRHLAHLRHPVLGDINYGDNKQNPFFIDHFGFKRLMLHAQSLEFNHPITNTRVKISAPFDGQWQQVFTELKWPLN</sequence>
<dbReference type="InterPro" id="IPR050188">
    <property type="entry name" value="RluA_PseudoU_synthase"/>
</dbReference>
<keyword evidence="2" id="KW-0413">Isomerase</keyword>
<protein>
    <recommendedName>
        <fullName evidence="6">tRNA pseudouridine synthase C</fullName>
        <ecNumber evidence="5">5.4.99.26</ecNumber>
    </recommendedName>
    <alternativeName>
        <fullName evidence="8">tRNA pseudouridine(65) synthase</fullName>
    </alternativeName>
    <alternativeName>
        <fullName evidence="9">tRNA pseudouridylate synthase C</fullName>
    </alternativeName>
    <alternativeName>
        <fullName evidence="7">tRNA-uridine isomerase C</fullName>
    </alternativeName>
</protein>
<dbReference type="GO" id="GO:0160149">
    <property type="term" value="F:tRNA pseudouridine(65) synthase activity"/>
    <property type="evidence" value="ECO:0007669"/>
    <property type="project" value="UniProtKB-EC"/>
</dbReference>
<gene>
    <name evidence="11" type="ORF">GAB14E_0192</name>
</gene>
<dbReference type="Gene3D" id="3.30.2350.10">
    <property type="entry name" value="Pseudouridine synthase"/>
    <property type="match status" value="1"/>
</dbReference>
<dbReference type="EC" id="5.4.99.26" evidence="5"/>
<evidence type="ECO:0000256" key="9">
    <source>
        <dbReference type="ARBA" id="ARBA00043049"/>
    </source>
</evidence>
<feature type="domain" description="Pseudouridine synthase RsuA/RluA-like" evidence="10">
    <location>
        <begin position="145"/>
        <end position="235"/>
    </location>
</feature>
<dbReference type="InterPro" id="IPR006224">
    <property type="entry name" value="PsdUridine_synth_RluA-like_CS"/>
</dbReference>
<evidence type="ECO:0000313" key="12">
    <source>
        <dbReference type="Proteomes" id="UP000029868"/>
    </source>
</evidence>
<dbReference type="GO" id="GO:0008033">
    <property type="term" value="P:tRNA processing"/>
    <property type="evidence" value="ECO:0007669"/>
    <property type="project" value="UniProtKB-KW"/>
</dbReference>
<dbReference type="EMBL" id="JQEC01000011">
    <property type="protein sequence ID" value="KGJ96245.1"/>
    <property type="molecule type" value="Genomic_DNA"/>
</dbReference>
<dbReference type="GO" id="GO:0003723">
    <property type="term" value="F:RNA binding"/>
    <property type="evidence" value="ECO:0007669"/>
    <property type="project" value="InterPro"/>
</dbReference>
<dbReference type="Pfam" id="PF00849">
    <property type="entry name" value="PseudoU_synth_2"/>
    <property type="match status" value="2"/>
</dbReference>
<evidence type="ECO:0000256" key="7">
    <source>
        <dbReference type="ARBA" id="ARBA00041803"/>
    </source>
</evidence>
<evidence type="ECO:0000256" key="2">
    <source>
        <dbReference type="ARBA" id="ARBA00023235"/>
    </source>
</evidence>
<comment type="caution">
    <text evidence="11">The sequence shown here is derived from an EMBL/GenBank/DDBJ whole genome shotgun (WGS) entry which is preliminary data.</text>
</comment>
<evidence type="ECO:0000256" key="6">
    <source>
        <dbReference type="ARBA" id="ARBA00040675"/>
    </source>
</evidence>
<name>A0A099L1C3_COLPS</name>
<evidence type="ECO:0000256" key="8">
    <source>
        <dbReference type="ARBA" id="ARBA00041975"/>
    </source>
</evidence>
<organism evidence="11 12">
    <name type="scientific">Colwellia psychrerythraea</name>
    <name type="common">Vibrio psychroerythus</name>
    <dbReference type="NCBI Taxonomy" id="28229"/>
    <lineage>
        <taxon>Bacteria</taxon>
        <taxon>Pseudomonadati</taxon>
        <taxon>Pseudomonadota</taxon>
        <taxon>Gammaproteobacteria</taxon>
        <taxon>Alteromonadales</taxon>
        <taxon>Colwelliaceae</taxon>
        <taxon>Colwellia</taxon>
    </lineage>
</organism>